<accession>A0A023B6K3</accession>
<keyword evidence="10" id="KW-0479">Metal-binding</keyword>
<feature type="transmembrane region" description="Helical" evidence="17">
    <location>
        <begin position="128"/>
        <end position="146"/>
    </location>
</feature>
<feature type="domain" description="STT3/PglB/AglB core" evidence="19">
    <location>
        <begin position="630"/>
        <end position="687"/>
    </location>
</feature>
<protein>
    <recommendedName>
        <fullName evidence="6">dolichyl-diphosphooligosaccharide--protein glycotransferase</fullName>
        <ecNumber evidence="6">2.4.99.18</ecNumber>
    </recommendedName>
</protein>
<feature type="transmembrane region" description="Helical" evidence="17">
    <location>
        <begin position="354"/>
        <end position="370"/>
    </location>
</feature>
<feature type="domain" description="Oligosaccharyl transferase STT3 N-terminal" evidence="18">
    <location>
        <begin position="10"/>
        <end position="406"/>
    </location>
</feature>
<dbReference type="InterPro" id="IPR003674">
    <property type="entry name" value="Oligo_trans_STT3"/>
</dbReference>
<organism evidence="20 21">
    <name type="scientific">Gregarina niphandrodes</name>
    <name type="common">Septate eugregarine</name>
    <dbReference type="NCBI Taxonomy" id="110365"/>
    <lineage>
        <taxon>Eukaryota</taxon>
        <taxon>Sar</taxon>
        <taxon>Alveolata</taxon>
        <taxon>Apicomplexa</taxon>
        <taxon>Conoidasida</taxon>
        <taxon>Gregarinasina</taxon>
        <taxon>Eugregarinorida</taxon>
        <taxon>Gregarinidae</taxon>
        <taxon>Gregarina</taxon>
    </lineage>
</organism>
<comment type="catalytic activity">
    <reaction evidence="15">
        <text>a di-trans,poly-cis-dolichyl diphosphooligosaccharide + L-asparaginyl-[protein] = N(4)-(oligosaccharide-(1-&gt;4)-N-acetyl-beta-D-glucosaminyl-(1-&gt;4)-N-acetyl-beta-D-glucosaminyl)-L-asparaginyl-[protein] + a di-trans,poly-cis-dolichyl diphosphate + H(+)</text>
        <dbReference type="Rhea" id="RHEA:22980"/>
        <dbReference type="Rhea" id="RHEA-COMP:12804"/>
        <dbReference type="Rhea" id="RHEA-COMP:12805"/>
        <dbReference type="Rhea" id="RHEA-COMP:19506"/>
        <dbReference type="Rhea" id="RHEA-COMP:19509"/>
        <dbReference type="ChEBI" id="CHEBI:15378"/>
        <dbReference type="ChEBI" id="CHEBI:50347"/>
        <dbReference type="ChEBI" id="CHEBI:57497"/>
        <dbReference type="ChEBI" id="CHEBI:57570"/>
        <dbReference type="ChEBI" id="CHEBI:132529"/>
        <dbReference type="EC" id="2.4.99.18"/>
    </reaction>
</comment>
<feature type="transmembrane region" description="Helical" evidence="17">
    <location>
        <begin position="401"/>
        <end position="421"/>
    </location>
</feature>
<evidence type="ECO:0000256" key="7">
    <source>
        <dbReference type="ARBA" id="ARBA00022676"/>
    </source>
</evidence>
<feature type="transmembrane region" description="Helical" evidence="17">
    <location>
        <begin position="102"/>
        <end position="122"/>
    </location>
</feature>
<feature type="transmembrane region" description="Helical" evidence="17">
    <location>
        <begin position="377"/>
        <end position="395"/>
    </location>
</feature>
<gene>
    <name evidence="20" type="ORF">GNI_079030</name>
</gene>
<keyword evidence="13 17" id="KW-0472">Membrane</keyword>
<sequence length="805" mass="89123">MKEYIKWSALSCVCLLAFGCRVFSVLRFESVIHEFDPYFNYRTTKYLRDHGFHEFWNWFDESAWYPLGRVVGQTLFPGLMITATVLWNLAQKAGIMLDIREVCVFTAPLFSMGTAFATYKLTTVASNSVPAGLFAALIIAICPSYLSRSTAGGFDNEAIAIFTMVLSFYTFLRACRKGNLASVVLACLAYFYMVTVWGGYVFITNCVAGYVLCVTAINSLDDKMWLAYMGWYTLGTMWCFNIPFVGVGAVKSAEHLSSHVVFVVLAVWKLMQLQMFMKNSELCRSLLGARRTVLAACFGGLTALAVLVVSRGWSRFSGRSMTLLDPSYATKNVPIIASISEHQPPIWSVFHTELGPGFVFCPVGIFLALAQNERKHLWFLGVYAVLAAYFSAVMIRLTLVLAPAYACTAGVAIAHTLAHCADTLKTIQSDQDKSIADDNEQTADCNRQASSTQDVSAQDVSAQEVRTQEVSAQEVRTQEARTQPTTTLPAEKDENKLYDNGRKLRKNKRQAANTAGNNAATVSVAATASVATKTTAKTTTKITAKGTLASGTTTGEVVVLKMNKCVAVGVVAFVLLVLFRVVTLGVFSAAALYSNPSIVTAAQLRNGGTLMIDDLREAFQWMAQNTHPESKLLSWWDYGYQAAYMADRSVIVDNNTWNTTHIATVGLALASDQDKAYDIVQSLDADYVFVLFGGVTRYSGDDLNKFVWIIRIASREFPDCPTEEEFMSPYTGGYEVGEQASPTLRSSLMYLLSYHNFHRNQQTQGQDILRASEIPKTLPLKHFTEAYTTSSYMVRIYRVNSPRQR</sequence>
<evidence type="ECO:0000256" key="13">
    <source>
        <dbReference type="ARBA" id="ARBA00023136"/>
    </source>
</evidence>
<comment type="cofactor">
    <cofactor evidence="2">
        <name>Mg(2+)</name>
        <dbReference type="ChEBI" id="CHEBI:18420"/>
    </cofactor>
</comment>
<keyword evidence="7" id="KW-0328">Glycosyltransferase</keyword>
<evidence type="ECO:0000313" key="20">
    <source>
        <dbReference type="EMBL" id="EZG66584.1"/>
    </source>
</evidence>
<evidence type="ECO:0000256" key="17">
    <source>
        <dbReference type="SAM" id="Phobius"/>
    </source>
</evidence>
<keyword evidence="9 17" id="KW-0812">Transmembrane</keyword>
<dbReference type="Proteomes" id="UP000019763">
    <property type="component" value="Unassembled WGS sequence"/>
</dbReference>
<dbReference type="RefSeq" id="XP_011130593.1">
    <property type="nucleotide sequence ID" value="XM_011132291.1"/>
</dbReference>
<feature type="transmembrane region" description="Helical" evidence="17">
    <location>
        <begin position="70"/>
        <end position="90"/>
    </location>
</feature>
<dbReference type="PANTHER" id="PTHR13872">
    <property type="entry name" value="DOLICHYL-DIPHOSPHOOLIGOSACCHARIDE--PROTEIN GLYCOSYLTRANSFERASE SUBUNIT"/>
    <property type="match status" value="1"/>
</dbReference>
<dbReference type="Gene3D" id="3.40.50.12610">
    <property type="match status" value="1"/>
</dbReference>
<evidence type="ECO:0000256" key="3">
    <source>
        <dbReference type="ARBA" id="ARBA00004127"/>
    </source>
</evidence>
<comment type="similarity">
    <text evidence="5">Belongs to the STT3 family.</text>
</comment>
<evidence type="ECO:0000256" key="9">
    <source>
        <dbReference type="ARBA" id="ARBA00022692"/>
    </source>
</evidence>
<feature type="compositionally biased region" description="Basic and acidic residues" evidence="16">
    <location>
        <begin position="490"/>
        <end position="499"/>
    </location>
</feature>
<evidence type="ECO:0000256" key="6">
    <source>
        <dbReference type="ARBA" id="ARBA00012605"/>
    </source>
</evidence>
<feature type="transmembrane region" description="Helical" evidence="17">
    <location>
        <begin position="566"/>
        <end position="593"/>
    </location>
</feature>
<dbReference type="Pfam" id="PF21436">
    <property type="entry name" value="STT3-PglB_core"/>
    <property type="match status" value="1"/>
</dbReference>
<keyword evidence="12 17" id="KW-1133">Transmembrane helix</keyword>
<dbReference type="GO" id="GO:0004579">
    <property type="term" value="F:dolichyl-diphosphooligosaccharide-protein glycotransferase activity"/>
    <property type="evidence" value="ECO:0007669"/>
    <property type="project" value="UniProtKB-EC"/>
</dbReference>
<dbReference type="eggNOG" id="KOG2292">
    <property type="taxonomic scope" value="Eukaryota"/>
</dbReference>
<feature type="compositionally biased region" description="Polar residues" evidence="16">
    <location>
        <begin position="442"/>
        <end position="488"/>
    </location>
</feature>
<evidence type="ECO:0000256" key="16">
    <source>
        <dbReference type="SAM" id="MobiDB-lite"/>
    </source>
</evidence>
<dbReference type="GO" id="GO:0046872">
    <property type="term" value="F:metal ion binding"/>
    <property type="evidence" value="ECO:0007669"/>
    <property type="project" value="UniProtKB-KW"/>
</dbReference>
<comment type="subcellular location">
    <subcellularLocation>
        <location evidence="3">Endomembrane system</location>
        <topology evidence="3">Multi-pass membrane protein</topology>
    </subcellularLocation>
</comment>
<dbReference type="InterPro" id="IPR048999">
    <property type="entry name" value="STT3-PglB_core"/>
</dbReference>
<evidence type="ECO:0000256" key="12">
    <source>
        <dbReference type="ARBA" id="ARBA00022989"/>
    </source>
</evidence>
<dbReference type="Pfam" id="PF02516">
    <property type="entry name" value="STT3"/>
    <property type="match status" value="1"/>
</dbReference>
<keyword evidence="11" id="KW-0460">Magnesium</keyword>
<dbReference type="GO" id="GO:0012505">
    <property type="term" value="C:endomembrane system"/>
    <property type="evidence" value="ECO:0007669"/>
    <property type="project" value="UniProtKB-SubCell"/>
</dbReference>
<feature type="transmembrane region" description="Helical" evidence="17">
    <location>
        <begin position="158"/>
        <end position="174"/>
    </location>
</feature>
<dbReference type="EMBL" id="AFNH02000591">
    <property type="protein sequence ID" value="EZG66584.1"/>
    <property type="molecule type" value="Genomic_DNA"/>
</dbReference>
<proteinExistence type="inferred from homology"/>
<evidence type="ECO:0000259" key="19">
    <source>
        <dbReference type="Pfam" id="PF21436"/>
    </source>
</evidence>
<comment type="cofactor">
    <cofactor evidence="1">
        <name>Mn(2+)</name>
        <dbReference type="ChEBI" id="CHEBI:29035"/>
    </cofactor>
</comment>
<dbReference type="PANTHER" id="PTHR13872:SF1">
    <property type="entry name" value="DOLICHYL-DIPHOSPHOOLIGOSACCHARIDE--PROTEIN GLYCOSYLTRANSFERASE SUBUNIT STT3B"/>
    <property type="match status" value="1"/>
</dbReference>
<dbReference type="GeneID" id="22912880"/>
<evidence type="ECO:0000256" key="8">
    <source>
        <dbReference type="ARBA" id="ARBA00022679"/>
    </source>
</evidence>
<dbReference type="InterPro" id="IPR048307">
    <property type="entry name" value="STT3_N"/>
</dbReference>
<evidence type="ECO:0000256" key="15">
    <source>
        <dbReference type="ARBA" id="ARBA00048829"/>
    </source>
</evidence>
<reference evidence="20" key="1">
    <citation type="submission" date="2013-12" db="EMBL/GenBank/DDBJ databases">
        <authorList>
            <person name="Omoto C.K."/>
            <person name="Sibley D."/>
            <person name="Venepally P."/>
            <person name="Hadjithomas M."/>
            <person name="Karamycheva S."/>
            <person name="Brunk B."/>
            <person name="Roos D."/>
            <person name="Caler E."/>
            <person name="Lorenzi H."/>
        </authorList>
    </citation>
    <scope>NUCLEOTIDE SEQUENCE</scope>
</reference>
<evidence type="ECO:0000256" key="10">
    <source>
        <dbReference type="ARBA" id="ARBA00022723"/>
    </source>
</evidence>
<dbReference type="PROSITE" id="PS51257">
    <property type="entry name" value="PROKAR_LIPOPROTEIN"/>
    <property type="match status" value="1"/>
</dbReference>
<dbReference type="GO" id="GO:0016020">
    <property type="term" value="C:membrane"/>
    <property type="evidence" value="ECO:0007669"/>
    <property type="project" value="InterPro"/>
</dbReference>
<comment type="pathway">
    <text evidence="4">Protein modification; protein glycosylation.</text>
</comment>
<evidence type="ECO:0000256" key="1">
    <source>
        <dbReference type="ARBA" id="ARBA00001936"/>
    </source>
</evidence>
<feature type="transmembrane region" description="Helical" evidence="17">
    <location>
        <begin position="225"/>
        <end position="250"/>
    </location>
</feature>
<dbReference type="OMA" id="TWYAIGT"/>
<evidence type="ECO:0000256" key="2">
    <source>
        <dbReference type="ARBA" id="ARBA00001946"/>
    </source>
</evidence>
<feature type="transmembrane region" description="Helical" evidence="17">
    <location>
        <begin position="292"/>
        <end position="313"/>
    </location>
</feature>
<dbReference type="EC" id="2.4.99.18" evidence="6"/>
<keyword evidence="14" id="KW-0464">Manganese</keyword>
<feature type="transmembrane region" description="Helical" evidence="17">
    <location>
        <begin position="180"/>
        <end position="213"/>
    </location>
</feature>
<dbReference type="AlphaFoldDB" id="A0A023B6K3"/>
<evidence type="ECO:0000256" key="14">
    <source>
        <dbReference type="ARBA" id="ARBA00023211"/>
    </source>
</evidence>
<evidence type="ECO:0000256" key="4">
    <source>
        <dbReference type="ARBA" id="ARBA00004922"/>
    </source>
</evidence>
<evidence type="ECO:0000256" key="11">
    <source>
        <dbReference type="ARBA" id="ARBA00022842"/>
    </source>
</evidence>
<evidence type="ECO:0000313" key="21">
    <source>
        <dbReference type="Proteomes" id="UP000019763"/>
    </source>
</evidence>
<comment type="caution">
    <text evidence="20">The sequence shown here is derived from an EMBL/GenBank/DDBJ whole genome shotgun (WGS) entry which is preliminary data.</text>
</comment>
<keyword evidence="8 20" id="KW-0808">Transferase</keyword>
<name>A0A023B6K3_GRENI</name>
<dbReference type="UniPathway" id="UPA00378"/>
<evidence type="ECO:0000259" key="18">
    <source>
        <dbReference type="Pfam" id="PF02516"/>
    </source>
</evidence>
<evidence type="ECO:0000256" key="5">
    <source>
        <dbReference type="ARBA" id="ARBA00010810"/>
    </source>
</evidence>
<dbReference type="OrthoDB" id="10261066at2759"/>
<dbReference type="VEuPathDB" id="CryptoDB:GNI_079030"/>
<feature type="transmembrane region" description="Helical" evidence="17">
    <location>
        <begin position="256"/>
        <end position="271"/>
    </location>
</feature>
<keyword evidence="21" id="KW-1185">Reference proteome</keyword>
<feature type="region of interest" description="Disordered" evidence="16">
    <location>
        <begin position="432"/>
        <end position="499"/>
    </location>
</feature>